<dbReference type="Proteomes" id="UP000436088">
    <property type="component" value="Unassembled WGS sequence"/>
</dbReference>
<evidence type="ECO:0000259" key="3">
    <source>
        <dbReference type="Pfam" id="PF04504"/>
    </source>
</evidence>
<dbReference type="PANTHER" id="PTHR31662">
    <property type="entry name" value="BNAANNG10740D PROTEIN-RELATED"/>
    <property type="match status" value="1"/>
</dbReference>
<sequence length="395" mass="43481">MAPKRSNHIEVPPAASTSEEDEEANSEDEEVGSSSEDEEDNDEPQTQSTPLIQKSPPPRKPESATAAVGNEGSESGSGSESESESESDTAMPNVRPLATKPMDDANVKKPRSNNPLSSSPVRACSSKRPGEMELDAKEANRPKKKAVEEGDNTVASAVEEVKKTGEDAKKQLFQRLFSEDDEIALLKGMLDYSAKRGVDPCADMNAFYDFVKKSIHTDVTKAQLMDKIRRLKKKFENNAGKGKKGEDRTFSKAHEQNAFELSKKIWGKEGISGKVESSAAKSNGKTKANNKAVVALRAELHSSPDKKVNVGVPMEVDKVPKSTVSSVFDKRFGVSSLEEEVLKHGLDMVDSEKKATLEARWRKLQISELELFIERSELVKEHAKLLLECYKSEDR</sequence>
<dbReference type="InterPro" id="IPR007592">
    <property type="entry name" value="GEBP"/>
</dbReference>
<dbReference type="Pfam" id="PF04504">
    <property type="entry name" value="GeBP-like_DBD"/>
    <property type="match status" value="1"/>
</dbReference>
<feature type="region of interest" description="Disordered" evidence="2">
    <location>
        <begin position="1"/>
        <end position="152"/>
    </location>
</feature>
<keyword evidence="6" id="KW-1185">Reference proteome</keyword>
<gene>
    <name evidence="5" type="ORF">F3Y22_tig00111342pilonHSYRG00224</name>
</gene>
<comment type="caution">
    <text evidence="5">The sequence shown here is derived from an EMBL/GenBank/DDBJ whole genome shotgun (WGS) entry which is preliminary data.</text>
</comment>
<evidence type="ECO:0000256" key="2">
    <source>
        <dbReference type="SAM" id="MobiDB-lite"/>
    </source>
</evidence>
<dbReference type="InterPro" id="IPR053932">
    <property type="entry name" value="GeBP-like_DBD"/>
</dbReference>
<name>A0A6A2YPE3_HIBSY</name>
<feature type="compositionally biased region" description="Basic and acidic residues" evidence="2">
    <location>
        <begin position="128"/>
        <end position="148"/>
    </location>
</feature>
<evidence type="ECO:0000256" key="1">
    <source>
        <dbReference type="ARBA" id="ARBA00010820"/>
    </source>
</evidence>
<dbReference type="AlphaFoldDB" id="A0A6A2YPE3"/>
<evidence type="ECO:0000313" key="5">
    <source>
        <dbReference type="EMBL" id="KAE8681145.1"/>
    </source>
</evidence>
<comment type="similarity">
    <text evidence="1">Belongs to the GeBP family.</text>
</comment>
<dbReference type="EMBL" id="VEPZ02001315">
    <property type="protein sequence ID" value="KAE8681145.1"/>
    <property type="molecule type" value="Genomic_DNA"/>
</dbReference>
<dbReference type="OrthoDB" id="661680at2759"/>
<feature type="domain" description="Glabrous enhancer-binding protein-like C-terminal" evidence="4">
    <location>
        <begin position="330"/>
        <end position="382"/>
    </location>
</feature>
<organism evidence="5 6">
    <name type="scientific">Hibiscus syriacus</name>
    <name type="common">Rose of Sharon</name>
    <dbReference type="NCBI Taxonomy" id="106335"/>
    <lineage>
        <taxon>Eukaryota</taxon>
        <taxon>Viridiplantae</taxon>
        <taxon>Streptophyta</taxon>
        <taxon>Embryophyta</taxon>
        <taxon>Tracheophyta</taxon>
        <taxon>Spermatophyta</taxon>
        <taxon>Magnoliopsida</taxon>
        <taxon>eudicotyledons</taxon>
        <taxon>Gunneridae</taxon>
        <taxon>Pentapetalae</taxon>
        <taxon>rosids</taxon>
        <taxon>malvids</taxon>
        <taxon>Malvales</taxon>
        <taxon>Malvaceae</taxon>
        <taxon>Malvoideae</taxon>
        <taxon>Hibiscus</taxon>
    </lineage>
</organism>
<evidence type="ECO:0000313" key="6">
    <source>
        <dbReference type="Proteomes" id="UP000436088"/>
    </source>
</evidence>
<accession>A0A6A2YPE3</accession>
<evidence type="ECO:0000259" key="4">
    <source>
        <dbReference type="Pfam" id="PF22757"/>
    </source>
</evidence>
<reference evidence="5" key="1">
    <citation type="submission" date="2019-09" db="EMBL/GenBank/DDBJ databases">
        <title>Draft genome information of white flower Hibiscus syriacus.</title>
        <authorList>
            <person name="Kim Y.-M."/>
        </authorList>
    </citation>
    <scope>NUCLEOTIDE SEQUENCE [LARGE SCALE GENOMIC DNA]</scope>
    <source>
        <strain evidence="5">YM2019G1</strain>
    </source>
</reference>
<dbReference type="Pfam" id="PF22757">
    <property type="entry name" value="GeBP-like_C"/>
    <property type="match status" value="1"/>
</dbReference>
<dbReference type="GO" id="GO:0005634">
    <property type="term" value="C:nucleus"/>
    <property type="evidence" value="ECO:0007669"/>
    <property type="project" value="TreeGrafter"/>
</dbReference>
<dbReference type="PANTHER" id="PTHR31662:SF33">
    <property type="entry name" value="DNA-BINDING STOREKEEPER PROTEIN TRANSCRIPTIONAL REGULATOR-LIKE PROTEIN"/>
    <property type="match status" value="1"/>
</dbReference>
<feature type="compositionally biased region" description="Acidic residues" evidence="2">
    <location>
        <begin position="18"/>
        <end position="43"/>
    </location>
</feature>
<feature type="domain" description="Glabrous enhancer-binding protein-like DBD" evidence="3">
    <location>
        <begin position="173"/>
        <end position="267"/>
    </location>
</feature>
<dbReference type="InterPro" id="IPR053933">
    <property type="entry name" value="GeBP-like_C"/>
</dbReference>
<proteinExistence type="inferred from homology"/>
<feature type="compositionally biased region" description="Low complexity" evidence="2">
    <location>
        <begin position="71"/>
        <end position="80"/>
    </location>
</feature>
<protein>
    <submittedName>
        <fullName evidence="5">RmlC-like cupins superfamily protein</fullName>
    </submittedName>
</protein>
<dbReference type="GO" id="GO:0006355">
    <property type="term" value="P:regulation of DNA-templated transcription"/>
    <property type="evidence" value="ECO:0007669"/>
    <property type="project" value="InterPro"/>
</dbReference>